<dbReference type="InterPro" id="IPR029044">
    <property type="entry name" value="Nucleotide-diphossugar_trans"/>
</dbReference>
<dbReference type="InterPro" id="IPR001173">
    <property type="entry name" value="Glyco_trans_2-like"/>
</dbReference>
<name>A0ABX1GIY8_9GAMM</name>
<dbReference type="SUPFAM" id="SSF53448">
    <property type="entry name" value="Nucleotide-diphospho-sugar transferases"/>
    <property type="match status" value="1"/>
</dbReference>
<evidence type="ECO:0000313" key="4">
    <source>
        <dbReference type="Proteomes" id="UP000765845"/>
    </source>
</evidence>
<dbReference type="Gene3D" id="3.90.550.10">
    <property type="entry name" value="Spore Coat Polysaccharide Biosynthesis Protein SpsA, Chain A"/>
    <property type="match status" value="1"/>
</dbReference>
<dbReference type="Pfam" id="PF00535">
    <property type="entry name" value="Glycos_transf_2"/>
    <property type="match status" value="1"/>
</dbReference>
<evidence type="ECO:0000256" key="1">
    <source>
        <dbReference type="ARBA" id="ARBA00023157"/>
    </source>
</evidence>
<sequence>MACPELTVVITFKNEAEMLRDTLVSLRATAGSGVDIHLINDASDDNYDYVALAQQFGCRYDEHTVSRGPAANRNQGADAATTPYVIFLDAHMRCYHNDWHLQVVNAIKFDPRALYCCVSRPLDIEAQPASGAEGHGAYLRLDDAPAERLLLAEWNTSPLTHTRYPMIPLPLGATYAFSVAFFQEIGGYVGLRQYGGEEAYAGMKAWLMGGRCRLISDVVIGHIYRSVELRPWQSAFSYYLYNKIVLAVTLFSEEQCQALMEKLSGLPDYRQAIATLRKEQGFVNNLRAYIHEHSQHDAEYFLDLNNAFIKARNLENYFAESGSEGQ</sequence>
<dbReference type="PANTHER" id="PTHR11675:SF128">
    <property type="entry name" value="POLYPEPTIDE N-ACETYLGALACTOSAMINYLTRANSFERASE 13-RELATED"/>
    <property type="match status" value="1"/>
</dbReference>
<keyword evidence="4" id="KW-1185">Reference proteome</keyword>
<dbReference type="EMBL" id="JAAWWK010000007">
    <property type="protein sequence ID" value="NKI19199.1"/>
    <property type="molecule type" value="Genomic_DNA"/>
</dbReference>
<protein>
    <submittedName>
        <fullName evidence="3">Glycosyltransferase family 2 protein</fullName>
    </submittedName>
</protein>
<evidence type="ECO:0000313" key="3">
    <source>
        <dbReference type="EMBL" id="NKI19199.1"/>
    </source>
</evidence>
<proteinExistence type="predicted"/>
<evidence type="ECO:0000259" key="2">
    <source>
        <dbReference type="Pfam" id="PF00535"/>
    </source>
</evidence>
<keyword evidence="1" id="KW-1015">Disulfide bond</keyword>
<dbReference type="Proteomes" id="UP000765845">
    <property type="component" value="Unassembled WGS sequence"/>
</dbReference>
<accession>A0ABX1GIY8</accession>
<dbReference type="RefSeq" id="WP_168451724.1">
    <property type="nucleotide sequence ID" value="NZ_JAAWWK010000007.1"/>
</dbReference>
<organism evidence="3 4">
    <name type="scientific">Spongiibacter thalassae</name>
    <dbReference type="NCBI Taxonomy" id="2721624"/>
    <lineage>
        <taxon>Bacteria</taxon>
        <taxon>Pseudomonadati</taxon>
        <taxon>Pseudomonadota</taxon>
        <taxon>Gammaproteobacteria</taxon>
        <taxon>Cellvibrionales</taxon>
        <taxon>Spongiibacteraceae</taxon>
        <taxon>Spongiibacter</taxon>
    </lineage>
</organism>
<dbReference type="PANTHER" id="PTHR11675">
    <property type="entry name" value="N-ACETYLGALACTOSAMINYLTRANSFERASE"/>
    <property type="match status" value="1"/>
</dbReference>
<gene>
    <name evidence="3" type="ORF">HCU74_17465</name>
</gene>
<feature type="domain" description="Glycosyltransferase 2-like" evidence="2">
    <location>
        <begin position="7"/>
        <end position="119"/>
    </location>
</feature>
<comment type="caution">
    <text evidence="3">The sequence shown here is derived from an EMBL/GenBank/DDBJ whole genome shotgun (WGS) entry which is preliminary data.</text>
</comment>
<reference evidence="3 4" key="1">
    <citation type="submission" date="2020-04" db="EMBL/GenBank/DDBJ databases">
        <authorList>
            <person name="Yoon J."/>
        </authorList>
    </citation>
    <scope>NUCLEOTIDE SEQUENCE [LARGE SCALE GENOMIC DNA]</scope>
    <source>
        <strain evidence="3 4">KMU-166</strain>
    </source>
</reference>